<proteinExistence type="predicted"/>
<reference evidence="1" key="1">
    <citation type="submission" date="2022-03" db="EMBL/GenBank/DDBJ databases">
        <authorList>
            <person name="Brunel B."/>
        </authorList>
    </citation>
    <scope>NUCLEOTIDE SEQUENCE</scope>
    <source>
        <strain evidence="1">STM4922sample</strain>
    </source>
</reference>
<dbReference type="Proteomes" id="UP001152604">
    <property type="component" value="Unassembled WGS sequence"/>
</dbReference>
<gene>
    <name evidence="1" type="ORF">MES4922_110012</name>
</gene>
<evidence type="ECO:0000313" key="2">
    <source>
        <dbReference type="Proteomes" id="UP001152604"/>
    </source>
</evidence>
<sequence length="85" mass="9446">MCDFGVTDSLETEGVTDCLETERHTSSMTATKYPICIKIPQINVWTNVLQREAVSKYVLMANANSTMIRPRKKSKNDIAVPLVAA</sequence>
<accession>A0ABN8JBB1</accession>
<dbReference type="EMBL" id="CAKXZS010000003">
    <property type="protein sequence ID" value="CAH2394568.1"/>
    <property type="molecule type" value="Genomic_DNA"/>
</dbReference>
<organism evidence="1 2">
    <name type="scientific">Mesorhizobium ventifaucium</name>
    <dbReference type="NCBI Taxonomy" id="666020"/>
    <lineage>
        <taxon>Bacteria</taxon>
        <taxon>Pseudomonadati</taxon>
        <taxon>Pseudomonadota</taxon>
        <taxon>Alphaproteobacteria</taxon>
        <taxon>Hyphomicrobiales</taxon>
        <taxon>Phyllobacteriaceae</taxon>
        <taxon>Mesorhizobium</taxon>
    </lineage>
</organism>
<evidence type="ECO:0000313" key="1">
    <source>
        <dbReference type="EMBL" id="CAH2394568.1"/>
    </source>
</evidence>
<comment type="caution">
    <text evidence="1">The sequence shown here is derived from an EMBL/GenBank/DDBJ whole genome shotgun (WGS) entry which is preliminary data.</text>
</comment>
<protein>
    <submittedName>
        <fullName evidence="1">Uncharacterized protein</fullName>
    </submittedName>
</protein>
<keyword evidence="2" id="KW-1185">Reference proteome</keyword>
<name>A0ABN8JBB1_9HYPH</name>